<evidence type="ECO:0000256" key="3">
    <source>
        <dbReference type="ARBA" id="ARBA00022989"/>
    </source>
</evidence>
<protein>
    <submittedName>
        <fullName evidence="6">DUF1232 domain-containing protein</fullName>
    </submittedName>
</protein>
<keyword evidence="7" id="KW-1185">Reference proteome</keyword>
<dbReference type="Proteomes" id="UP000652760">
    <property type="component" value="Unassembled WGS sequence"/>
</dbReference>
<dbReference type="InterPro" id="IPR010652">
    <property type="entry name" value="DUF1232"/>
</dbReference>
<feature type="domain" description="DUF1232" evidence="5">
    <location>
        <begin position="68"/>
        <end position="103"/>
    </location>
</feature>
<name>A0ABS1F0T4_9PROT</name>
<keyword evidence="2" id="KW-0812">Transmembrane</keyword>
<evidence type="ECO:0000256" key="1">
    <source>
        <dbReference type="ARBA" id="ARBA00004127"/>
    </source>
</evidence>
<evidence type="ECO:0000259" key="5">
    <source>
        <dbReference type="Pfam" id="PF06803"/>
    </source>
</evidence>
<gene>
    <name evidence="6" type="ORF">JHL17_06120</name>
</gene>
<dbReference type="EMBL" id="JAENHM010000021">
    <property type="protein sequence ID" value="MBK1836983.1"/>
    <property type="molecule type" value="Genomic_DNA"/>
</dbReference>
<keyword evidence="3" id="KW-1133">Transmembrane helix</keyword>
<comment type="subcellular location">
    <subcellularLocation>
        <location evidence="1">Endomembrane system</location>
        <topology evidence="1">Multi-pass membrane protein</topology>
    </subcellularLocation>
</comment>
<organism evidence="6 7">
    <name type="scientific">Azospirillum endophyticum</name>
    <dbReference type="NCBI Taxonomy" id="2800326"/>
    <lineage>
        <taxon>Bacteria</taxon>
        <taxon>Pseudomonadati</taxon>
        <taxon>Pseudomonadota</taxon>
        <taxon>Alphaproteobacteria</taxon>
        <taxon>Rhodospirillales</taxon>
        <taxon>Azospirillaceae</taxon>
        <taxon>Azospirillum</taxon>
    </lineage>
</organism>
<sequence length="150" mass="16331">MTASSVSASLGTGTALTVPDPVRVERDERLVRRRFWQKLRANLHRVPFLEEVLAAYFCATDPATPYRAKAILLGALAYFVMPVDAVPDWLLIAGFTDDAAVLAAAVQTVRTNLTPAHWLRAKNALRVETGDVETAVGDMEETVRSPSGAH</sequence>
<dbReference type="RefSeq" id="WP_200191170.1">
    <property type="nucleotide sequence ID" value="NZ_JAENHM010000021.1"/>
</dbReference>
<evidence type="ECO:0000313" key="7">
    <source>
        <dbReference type="Proteomes" id="UP000652760"/>
    </source>
</evidence>
<evidence type="ECO:0000256" key="4">
    <source>
        <dbReference type="ARBA" id="ARBA00023136"/>
    </source>
</evidence>
<evidence type="ECO:0000313" key="6">
    <source>
        <dbReference type="EMBL" id="MBK1836983.1"/>
    </source>
</evidence>
<keyword evidence="4" id="KW-0472">Membrane</keyword>
<dbReference type="Pfam" id="PF06803">
    <property type="entry name" value="DUF1232"/>
    <property type="match status" value="1"/>
</dbReference>
<proteinExistence type="predicted"/>
<comment type="caution">
    <text evidence="6">The sequence shown here is derived from an EMBL/GenBank/DDBJ whole genome shotgun (WGS) entry which is preliminary data.</text>
</comment>
<evidence type="ECO:0000256" key="2">
    <source>
        <dbReference type="ARBA" id="ARBA00022692"/>
    </source>
</evidence>
<reference evidence="7" key="1">
    <citation type="submission" date="2021-01" db="EMBL/GenBank/DDBJ databases">
        <title>Genome public.</title>
        <authorList>
            <person name="Liu C."/>
            <person name="Sun Q."/>
        </authorList>
    </citation>
    <scope>NUCLEOTIDE SEQUENCE [LARGE SCALE GENOMIC DNA]</scope>
    <source>
        <strain evidence="7">YIM B02556</strain>
    </source>
</reference>
<accession>A0ABS1F0T4</accession>